<reference evidence="2" key="2">
    <citation type="submission" date="2015-06" db="UniProtKB">
        <authorList>
            <consortium name="EnsemblPlants"/>
        </authorList>
    </citation>
    <scope>IDENTIFICATION</scope>
    <source>
        <strain evidence="2">DM1-3 516 R44</strain>
    </source>
</reference>
<evidence type="ECO:0000256" key="1">
    <source>
        <dbReference type="SAM" id="MobiDB-lite"/>
    </source>
</evidence>
<feature type="region of interest" description="Disordered" evidence="1">
    <location>
        <begin position="149"/>
        <end position="198"/>
    </location>
</feature>
<name>M1DKC0_SOLTU</name>
<organism evidence="2 3">
    <name type="scientific">Solanum tuberosum</name>
    <name type="common">Potato</name>
    <dbReference type="NCBI Taxonomy" id="4113"/>
    <lineage>
        <taxon>Eukaryota</taxon>
        <taxon>Viridiplantae</taxon>
        <taxon>Streptophyta</taxon>
        <taxon>Embryophyta</taxon>
        <taxon>Tracheophyta</taxon>
        <taxon>Spermatophyta</taxon>
        <taxon>Magnoliopsida</taxon>
        <taxon>eudicotyledons</taxon>
        <taxon>Gunneridae</taxon>
        <taxon>Pentapetalae</taxon>
        <taxon>asterids</taxon>
        <taxon>lamiids</taxon>
        <taxon>Solanales</taxon>
        <taxon>Solanaceae</taxon>
        <taxon>Solanoideae</taxon>
        <taxon>Solaneae</taxon>
        <taxon>Solanum</taxon>
    </lineage>
</organism>
<feature type="region of interest" description="Disordered" evidence="1">
    <location>
        <begin position="1"/>
        <end position="23"/>
    </location>
</feature>
<dbReference type="PaxDb" id="4113-PGSC0003DMT400090413"/>
<dbReference type="AlphaFoldDB" id="M1DKC0"/>
<dbReference type="EnsemblPlants" id="PGSC0003DMT400090413">
    <property type="protein sequence ID" value="PGSC0003DMT400090413"/>
    <property type="gene ID" value="PGSC0003DMG400039984"/>
</dbReference>
<dbReference type="InParanoid" id="M1DKC0"/>
<feature type="compositionally biased region" description="Polar residues" evidence="1">
    <location>
        <begin position="1"/>
        <end position="22"/>
    </location>
</feature>
<reference evidence="3" key="1">
    <citation type="journal article" date="2011" name="Nature">
        <title>Genome sequence and analysis of the tuber crop potato.</title>
        <authorList>
            <consortium name="The Potato Genome Sequencing Consortium"/>
        </authorList>
    </citation>
    <scope>NUCLEOTIDE SEQUENCE [LARGE SCALE GENOMIC DNA]</scope>
    <source>
        <strain evidence="3">cv. DM1-3 516 R44</strain>
    </source>
</reference>
<dbReference type="Gramene" id="PGSC0003DMT400090413">
    <property type="protein sequence ID" value="PGSC0003DMT400090413"/>
    <property type="gene ID" value="PGSC0003DMG400039984"/>
</dbReference>
<proteinExistence type="predicted"/>
<dbReference type="HOGENOM" id="CLU_033598_3_0_1"/>
<feature type="compositionally biased region" description="Basic and acidic residues" evidence="1">
    <location>
        <begin position="162"/>
        <end position="198"/>
    </location>
</feature>
<evidence type="ECO:0000313" key="2">
    <source>
        <dbReference type="EnsemblPlants" id="PGSC0003DMT400090413"/>
    </source>
</evidence>
<accession>M1DKC0</accession>
<dbReference type="Proteomes" id="UP000011115">
    <property type="component" value="Unassembled WGS sequence"/>
</dbReference>
<evidence type="ECO:0000313" key="3">
    <source>
        <dbReference type="Proteomes" id="UP000011115"/>
    </source>
</evidence>
<keyword evidence="3" id="KW-1185">Reference proteome</keyword>
<protein>
    <submittedName>
        <fullName evidence="2">Uncharacterized protein</fullName>
    </submittedName>
</protein>
<sequence length="198" mass="22187">MSVNESNGSQVGHQDDNGNLNDANDPIQLGGVGVIRLPPVEGTVVFHFPITILQLLKMKGLYGGLAHEDPHEHIRNFVDICVPFSFKNISQESVRLGLFPLSLMGEATKCGLKSANVVGIGGANLEETQFEALYKEEVNFLANQGGGFRPNRLRRGGNSGWNKDDVRRDRDREWRDRNANWNERDGDKERYVPPHEHQ</sequence>